<protein>
    <submittedName>
        <fullName evidence="1">Sulfotransferase</fullName>
    </submittedName>
</protein>
<comment type="caution">
    <text evidence="1">The sequence shown here is derived from an EMBL/GenBank/DDBJ whole genome shotgun (WGS) entry which is preliminary data.</text>
</comment>
<evidence type="ECO:0000313" key="2">
    <source>
        <dbReference type="Proteomes" id="UP001198830"/>
    </source>
</evidence>
<evidence type="ECO:0000313" key="1">
    <source>
        <dbReference type="EMBL" id="MCC4234467.1"/>
    </source>
</evidence>
<sequence length="250" mass="28334">MQNFFVAGMPRTGSTLLATTLDQHPGIKMLGELFHPVARERSGPHAIVRSDGSTRFFDPNAEDGIEFLRNEVWPTPAPEAGAIGFKLFGDYLKAPTTERLFMRIFEAFPDTKLVTIWRNNLLDCLISRQVARASGKWMESAKARRSNVPAAVVSIDPTEAENFFKGYSDVKGFLDSLSKQVPSFAVDYDELVRDFPGVSARLFSFLELEKVPVKQALKKQAQFPQSHYVKNWKELKEHFSGTDYEKYFID</sequence>
<dbReference type="RefSeq" id="WP_228227959.1">
    <property type="nucleotide sequence ID" value="NZ_JAJGNP010000020.1"/>
</dbReference>
<dbReference type="EMBL" id="JAJGNP010000020">
    <property type="protein sequence ID" value="MCC4234467.1"/>
    <property type="molecule type" value="Genomic_DNA"/>
</dbReference>
<reference evidence="1 2" key="1">
    <citation type="submission" date="2021-10" db="EMBL/GenBank/DDBJ databases">
        <title>The diversity and Nitrogen Metabolism of Culturable Nitrate-Utilizing Bacteria Within the Oxygen Minimum Zone of the Changjiang (Yangtze River)Estuary.</title>
        <authorList>
            <person name="Zhang D."/>
            <person name="Zheng J."/>
            <person name="Liu S."/>
            <person name="He W."/>
        </authorList>
    </citation>
    <scope>NUCLEOTIDE SEQUENCE [LARGE SCALE GENOMIC DNA]</scope>
    <source>
        <strain evidence="1 2">FXH275-2</strain>
    </source>
</reference>
<dbReference type="InterPro" id="IPR027417">
    <property type="entry name" value="P-loop_NTPase"/>
</dbReference>
<proteinExistence type="predicted"/>
<keyword evidence="2" id="KW-1185">Reference proteome</keyword>
<accession>A0ABS8H9U2</accession>
<dbReference type="Proteomes" id="UP001198830">
    <property type="component" value="Unassembled WGS sequence"/>
</dbReference>
<dbReference type="Pfam" id="PF13469">
    <property type="entry name" value="Sulfotransfer_3"/>
    <property type="match status" value="1"/>
</dbReference>
<name>A0ABS8H9U2_9SPHN</name>
<dbReference type="SUPFAM" id="SSF52540">
    <property type="entry name" value="P-loop containing nucleoside triphosphate hydrolases"/>
    <property type="match status" value="1"/>
</dbReference>
<organism evidence="1 2">
    <name type="scientific">Sphingobium soli</name>
    <dbReference type="NCBI Taxonomy" id="1591116"/>
    <lineage>
        <taxon>Bacteria</taxon>
        <taxon>Pseudomonadati</taxon>
        <taxon>Pseudomonadota</taxon>
        <taxon>Alphaproteobacteria</taxon>
        <taxon>Sphingomonadales</taxon>
        <taxon>Sphingomonadaceae</taxon>
        <taxon>Sphingobium</taxon>
    </lineage>
</organism>
<dbReference type="Gene3D" id="3.40.50.300">
    <property type="entry name" value="P-loop containing nucleotide triphosphate hydrolases"/>
    <property type="match status" value="1"/>
</dbReference>
<gene>
    <name evidence="1" type="ORF">LL253_17485</name>
</gene>